<feature type="transmembrane region" description="Helical" evidence="1">
    <location>
        <begin position="65"/>
        <end position="86"/>
    </location>
</feature>
<feature type="transmembrane region" description="Helical" evidence="1">
    <location>
        <begin position="125"/>
        <end position="141"/>
    </location>
</feature>
<keyword evidence="1" id="KW-0472">Membrane</keyword>
<dbReference type="Proteomes" id="UP000275281">
    <property type="component" value="Unassembled WGS sequence"/>
</dbReference>
<dbReference type="OrthoDB" id="7864805at2"/>
<reference evidence="2 3" key="1">
    <citation type="submission" date="2018-11" db="EMBL/GenBank/DDBJ databases">
        <authorList>
            <person name="Ye M.-Q."/>
            <person name="Du Z.-J."/>
        </authorList>
    </citation>
    <scope>NUCLEOTIDE SEQUENCE [LARGE SCALE GENOMIC DNA]</scope>
    <source>
        <strain evidence="2 3">U0105</strain>
    </source>
</reference>
<keyword evidence="1" id="KW-1133">Transmembrane helix</keyword>
<evidence type="ECO:0000313" key="3">
    <source>
        <dbReference type="Proteomes" id="UP000275281"/>
    </source>
</evidence>
<protein>
    <submittedName>
        <fullName evidence="2">DMT family transporter</fullName>
    </submittedName>
</protein>
<dbReference type="PANTHER" id="PTHR34821:SF2">
    <property type="entry name" value="INNER MEMBRANE PROTEIN YDCZ"/>
    <property type="match status" value="1"/>
</dbReference>
<gene>
    <name evidence="2" type="ORF">DRW07_05350</name>
</gene>
<dbReference type="Pfam" id="PF04657">
    <property type="entry name" value="DMT_YdcZ"/>
    <property type="match status" value="1"/>
</dbReference>
<name>A0A3N5YN90_9ALTE</name>
<feature type="transmembrane region" description="Helical" evidence="1">
    <location>
        <begin position="98"/>
        <end position="118"/>
    </location>
</feature>
<evidence type="ECO:0000256" key="1">
    <source>
        <dbReference type="SAM" id="Phobius"/>
    </source>
</evidence>
<dbReference type="GO" id="GO:0005886">
    <property type="term" value="C:plasma membrane"/>
    <property type="evidence" value="ECO:0007669"/>
    <property type="project" value="TreeGrafter"/>
</dbReference>
<dbReference type="InterPro" id="IPR006750">
    <property type="entry name" value="YdcZ"/>
</dbReference>
<keyword evidence="1" id="KW-0812">Transmembrane</keyword>
<accession>A0A3N5YN90</accession>
<dbReference type="PANTHER" id="PTHR34821">
    <property type="entry name" value="INNER MEMBRANE PROTEIN YDCZ"/>
    <property type="match status" value="1"/>
</dbReference>
<evidence type="ECO:0000313" key="2">
    <source>
        <dbReference type="EMBL" id="RPJ66971.1"/>
    </source>
</evidence>
<keyword evidence="3" id="KW-1185">Reference proteome</keyword>
<proteinExistence type="predicted"/>
<dbReference type="EMBL" id="RPOK01000002">
    <property type="protein sequence ID" value="RPJ66971.1"/>
    <property type="molecule type" value="Genomic_DNA"/>
</dbReference>
<organism evidence="2 3">
    <name type="scientific">Alteromonas sediminis</name>
    <dbReference type="NCBI Taxonomy" id="2259342"/>
    <lineage>
        <taxon>Bacteria</taxon>
        <taxon>Pseudomonadati</taxon>
        <taxon>Pseudomonadota</taxon>
        <taxon>Gammaproteobacteria</taxon>
        <taxon>Alteromonadales</taxon>
        <taxon>Alteromonadaceae</taxon>
        <taxon>Alteromonas/Salinimonas group</taxon>
        <taxon>Alteromonas</taxon>
    </lineage>
</organism>
<comment type="caution">
    <text evidence="2">The sequence shown here is derived from an EMBL/GenBank/DDBJ whole genome shotgun (WGS) entry which is preliminary data.</text>
</comment>
<feature type="transmembrane region" description="Helical" evidence="1">
    <location>
        <begin position="31"/>
        <end position="53"/>
    </location>
</feature>
<dbReference type="AlphaFoldDB" id="A0A3N5YN90"/>
<sequence>MLLLMALFAGALITLQAGINSQLGVLLKNSLMATVVAFALSILVSGLALISFTSQWPNWSDVRAVPWYLWFGGVISATGVGLFYFLIPKMGVGAMMSYALTGQLVLAVLASHFGWFGLPQVSLNQAKLIGLSAMIAGLVLLNR</sequence>